<keyword evidence="3" id="KW-1185">Reference proteome</keyword>
<dbReference type="RefSeq" id="WP_312865869.1">
    <property type="nucleotide sequence ID" value="NZ_BAABAI010000028.1"/>
</dbReference>
<name>A0A7W7WYG8_9PSEU</name>
<sequence>MTVSTAFPVPGLGMSRGGPNVSTSLGRAGEALRWLDHVVRRSPWSSCWARMVLVREAWHAARLDGVPATLIEVLHHLLPRGHAVEVDAGLFPHVSAAREAIAHAGLPLVVVPEPLERVLVSTDRRRLPSALARAGLLSGPWLPFTGWLVDHPGTLHGDDPAMIALLADGIAETCHTEIALLDDLHHLHTRLLGCLPSPTRHHRTVLHDLAGRGMVNARDPATRHGRPSRSAHNALARLRDHGITTRHGTTDYGRSLYSPRRRRTPDREPAVTHTIRLRAVEFAKAMTLAGYRSDYALSQTMGLNRSTVTRVRTGHLNPGPAFIAGALIALAPMEFHDLFNVVARGEGGRRAA</sequence>
<gene>
    <name evidence="2" type="ORF">F4559_005794</name>
</gene>
<evidence type="ECO:0000256" key="1">
    <source>
        <dbReference type="SAM" id="MobiDB-lite"/>
    </source>
</evidence>
<dbReference type="EMBL" id="JACHJS010000001">
    <property type="protein sequence ID" value="MBB4968435.1"/>
    <property type="molecule type" value="Genomic_DNA"/>
</dbReference>
<protein>
    <submittedName>
        <fullName evidence="2">Uncharacterized protein</fullName>
    </submittedName>
</protein>
<feature type="region of interest" description="Disordered" evidence="1">
    <location>
        <begin position="249"/>
        <end position="268"/>
    </location>
</feature>
<comment type="caution">
    <text evidence="2">The sequence shown here is derived from an EMBL/GenBank/DDBJ whole genome shotgun (WGS) entry which is preliminary data.</text>
</comment>
<proteinExistence type="predicted"/>
<evidence type="ECO:0000313" key="2">
    <source>
        <dbReference type="EMBL" id="MBB4968435.1"/>
    </source>
</evidence>
<dbReference type="AlphaFoldDB" id="A0A7W7WYG8"/>
<accession>A0A7W7WYG8</accession>
<reference evidence="2 3" key="1">
    <citation type="submission" date="2020-08" db="EMBL/GenBank/DDBJ databases">
        <title>Sequencing the genomes of 1000 actinobacteria strains.</title>
        <authorList>
            <person name="Klenk H.-P."/>
        </authorList>
    </citation>
    <scope>NUCLEOTIDE SEQUENCE [LARGE SCALE GENOMIC DNA]</scope>
    <source>
        <strain evidence="2 3">DSM 45084</strain>
    </source>
</reference>
<evidence type="ECO:0000313" key="3">
    <source>
        <dbReference type="Proteomes" id="UP000542674"/>
    </source>
</evidence>
<dbReference type="Proteomes" id="UP000542674">
    <property type="component" value="Unassembled WGS sequence"/>
</dbReference>
<organism evidence="2 3">
    <name type="scientific">Saccharothrix violaceirubra</name>
    <dbReference type="NCBI Taxonomy" id="413306"/>
    <lineage>
        <taxon>Bacteria</taxon>
        <taxon>Bacillati</taxon>
        <taxon>Actinomycetota</taxon>
        <taxon>Actinomycetes</taxon>
        <taxon>Pseudonocardiales</taxon>
        <taxon>Pseudonocardiaceae</taxon>
        <taxon>Saccharothrix</taxon>
    </lineage>
</organism>